<feature type="compositionally biased region" description="Low complexity" evidence="1">
    <location>
        <begin position="48"/>
        <end position="60"/>
    </location>
</feature>
<dbReference type="Proteomes" id="UP000264141">
    <property type="component" value="Unassembled WGS sequence"/>
</dbReference>
<reference evidence="2 3" key="1">
    <citation type="journal article" date="2018" name="Nat. Biotechnol.">
        <title>A standardized bacterial taxonomy based on genome phylogeny substantially revises the tree of life.</title>
        <authorList>
            <person name="Parks D.H."/>
            <person name="Chuvochina M."/>
            <person name="Waite D.W."/>
            <person name="Rinke C."/>
            <person name="Skarshewski A."/>
            <person name="Chaumeil P.A."/>
            <person name="Hugenholtz P."/>
        </authorList>
    </citation>
    <scope>NUCLEOTIDE SEQUENCE [LARGE SCALE GENOMIC DNA]</scope>
    <source>
        <strain evidence="2">UBA8781</strain>
    </source>
</reference>
<sequence>MRLPNLFRLLQQAFFSRGFCWLVLLVGLTGCVLPEAPGFTPPTPAPGGSPTATQTSAPSATPTPTPLPSFTPTPTSLLCRQKAGTFSSFSLLSPYLNEELSYRIYFPPCYDDSGQTRYPVLYMIHGQTYNDDQWQRLGIGEAADALINSGQVRPFLIVLPREVNTFADPYAPGFGQALIETLLPWMDAFYPTCTEQACRAIGGLSRGGAWAFLLALEHPGLFGSAGGHSMVPFGGMAVRLPNQLRATPAGQLPRLWIDMGKNDLYLPVLQKYEELLTQLGVPHEFILQPGNHEEAYWAEHVEEYLRWYAKGFPAEP</sequence>
<dbReference type="EMBL" id="DPBP01000005">
    <property type="protein sequence ID" value="HCE16445.1"/>
    <property type="molecule type" value="Genomic_DNA"/>
</dbReference>
<evidence type="ECO:0008006" key="4">
    <source>
        <dbReference type="Google" id="ProtNLM"/>
    </source>
</evidence>
<protein>
    <recommendedName>
        <fullName evidence="4">Esterase family protein</fullName>
    </recommendedName>
</protein>
<evidence type="ECO:0000313" key="2">
    <source>
        <dbReference type="EMBL" id="HCE16445.1"/>
    </source>
</evidence>
<feature type="compositionally biased region" description="Pro residues" evidence="1">
    <location>
        <begin position="61"/>
        <end position="70"/>
    </location>
</feature>
<evidence type="ECO:0000256" key="1">
    <source>
        <dbReference type="SAM" id="MobiDB-lite"/>
    </source>
</evidence>
<dbReference type="InterPro" id="IPR029058">
    <property type="entry name" value="AB_hydrolase_fold"/>
</dbReference>
<dbReference type="PANTHER" id="PTHR48098">
    <property type="entry name" value="ENTEROCHELIN ESTERASE-RELATED"/>
    <property type="match status" value="1"/>
</dbReference>
<dbReference type="SUPFAM" id="SSF53474">
    <property type="entry name" value="alpha/beta-Hydrolases"/>
    <property type="match status" value="1"/>
</dbReference>
<dbReference type="InterPro" id="IPR050583">
    <property type="entry name" value="Mycobacterial_A85_antigen"/>
</dbReference>
<accession>A0A3D1JE25</accession>
<dbReference type="Pfam" id="PF00756">
    <property type="entry name" value="Esterase"/>
    <property type="match status" value="1"/>
</dbReference>
<comment type="caution">
    <text evidence="2">The sequence shown here is derived from an EMBL/GenBank/DDBJ whole genome shotgun (WGS) entry which is preliminary data.</text>
</comment>
<proteinExistence type="predicted"/>
<gene>
    <name evidence="2" type="ORF">DEQ80_01165</name>
</gene>
<evidence type="ECO:0000313" key="3">
    <source>
        <dbReference type="Proteomes" id="UP000264141"/>
    </source>
</evidence>
<dbReference type="InterPro" id="IPR000801">
    <property type="entry name" value="Esterase-like"/>
</dbReference>
<dbReference type="AlphaFoldDB" id="A0A3D1JE25"/>
<name>A0A3D1JE25_9CHLR</name>
<organism evidence="2 3">
    <name type="scientific">Anaerolinea thermolimosa</name>
    <dbReference type="NCBI Taxonomy" id="229919"/>
    <lineage>
        <taxon>Bacteria</taxon>
        <taxon>Bacillati</taxon>
        <taxon>Chloroflexota</taxon>
        <taxon>Anaerolineae</taxon>
        <taxon>Anaerolineales</taxon>
        <taxon>Anaerolineaceae</taxon>
        <taxon>Anaerolinea</taxon>
    </lineage>
</organism>
<dbReference type="PROSITE" id="PS51257">
    <property type="entry name" value="PROKAR_LIPOPROTEIN"/>
    <property type="match status" value="1"/>
</dbReference>
<feature type="region of interest" description="Disordered" evidence="1">
    <location>
        <begin position="42"/>
        <end position="70"/>
    </location>
</feature>
<dbReference type="Gene3D" id="3.40.50.1820">
    <property type="entry name" value="alpha/beta hydrolase"/>
    <property type="match status" value="1"/>
</dbReference>
<dbReference type="STRING" id="229919.GCA_001050195_03084"/>